<dbReference type="AlphaFoldDB" id="A0A429X5G5"/>
<name>A0A429X5G5_SIMTE</name>
<dbReference type="OrthoDB" id="2937672at2"/>
<evidence type="ECO:0000313" key="2">
    <source>
        <dbReference type="Proteomes" id="UP000287296"/>
    </source>
</evidence>
<protein>
    <submittedName>
        <fullName evidence="1">Uncharacterized protein</fullName>
    </submittedName>
</protein>
<dbReference type="RefSeq" id="WP_120117650.1">
    <property type="nucleotide sequence ID" value="NZ_BORI01000015.1"/>
</dbReference>
<comment type="caution">
    <text evidence="1">The sequence shown here is derived from an EMBL/GenBank/DDBJ whole genome shotgun (WGS) entry which is preliminary data.</text>
</comment>
<dbReference type="Proteomes" id="UP000287296">
    <property type="component" value="Unassembled WGS sequence"/>
</dbReference>
<evidence type="ECO:0000313" key="1">
    <source>
        <dbReference type="EMBL" id="RST58647.1"/>
    </source>
</evidence>
<accession>A0A429X5G5</accession>
<organism evidence="1 2">
    <name type="scientific">Siminovitchia terrae</name>
    <name type="common">Bacillus terrae</name>
    <dbReference type="NCBI Taxonomy" id="1914933"/>
    <lineage>
        <taxon>Bacteria</taxon>
        <taxon>Bacillati</taxon>
        <taxon>Bacillota</taxon>
        <taxon>Bacilli</taxon>
        <taxon>Bacillales</taxon>
        <taxon>Bacillaceae</taxon>
        <taxon>Siminovitchia</taxon>
    </lineage>
</organism>
<sequence length="126" mass="14582">MEWTLGGLFAVSALLLIMSGIKGRKATKEELKEIDMIHVSTMNEIKDIKDSIRKMELDIEIITNESNLPISAEERIFRREVLDLYNRKYSIENIAGQKKVSENEIRQIIAPYITEKNERSKVTNEI</sequence>
<gene>
    <name evidence="1" type="ORF">D5F11_016600</name>
</gene>
<dbReference type="EMBL" id="QYTW02000018">
    <property type="protein sequence ID" value="RST58647.1"/>
    <property type="molecule type" value="Genomic_DNA"/>
</dbReference>
<proteinExistence type="predicted"/>
<reference evidence="1 2" key="1">
    <citation type="submission" date="2018-12" db="EMBL/GenBank/DDBJ databases">
        <authorList>
            <person name="Sun L."/>
            <person name="Chen Z."/>
        </authorList>
    </citation>
    <scope>NUCLEOTIDE SEQUENCE [LARGE SCALE GENOMIC DNA]</scope>
    <source>
        <strain evidence="1 2">LMG 29736</strain>
    </source>
</reference>